<gene>
    <name evidence="4" type="ORF">JOE69_000639</name>
</gene>
<evidence type="ECO:0000313" key="5">
    <source>
        <dbReference type="Proteomes" id="UP001185069"/>
    </source>
</evidence>
<protein>
    <submittedName>
        <fullName evidence="4">Thioredoxin</fullName>
    </submittedName>
</protein>
<keyword evidence="5" id="KW-1185">Reference proteome</keyword>
<dbReference type="InterPro" id="IPR011990">
    <property type="entry name" value="TPR-like_helical_dom_sf"/>
</dbReference>
<dbReference type="EMBL" id="JAVDQF010000001">
    <property type="protein sequence ID" value="MDR6268401.1"/>
    <property type="molecule type" value="Genomic_DNA"/>
</dbReference>
<keyword evidence="2" id="KW-0676">Redox-active center</keyword>
<dbReference type="RefSeq" id="WP_309796052.1">
    <property type="nucleotide sequence ID" value="NZ_BAAAHY010000006.1"/>
</dbReference>
<accession>A0ABU1JAC2</accession>
<dbReference type="SUPFAM" id="SSF52833">
    <property type="entry name" value="Thioredoxin-like"/>
    <property type="match status" value="1"/>
</dbReference>
<name>A0ABU1JAC2_9MICC</name>
<organism evidence="4 5">
    <name type="scientific">Arthrobacter russicus</name>
    <dbReference type="NCBI Taxonomy" id="172040"/>
    <lineage>
        <taxon>Bacteria</taxon>
        <taxon>Bacillati</taxon>
        <taxon>Actinomycetota</taxon>
        <taxon>Actinomycetes</taxon>
        <taxon>Micrococcales</taxon>
        <taxon>Micrococcaceae</taxon>
        <taxon>Arthrobacter</taxon>
    </lineage>
</organism>
<dbReference type="Pfam" id="PF00085">
    <property type="entry name" value="Thioredoxin"/>
    <property type="match status" value="1"/>
</dbReference>
<evidence type="ECO:0000313" key="4">
    <source>
        <dbReference type="EMBL" id="MDR6268401.1"/>
    </source>
</evidence>
<reference evidence="4 5" key="1">
    <citation type="submission" date="2023-07" db="EMBL/GenBank/DDBJ databases">
        <title>Sequencing the genomes of 1000 actinobacteria strains.</title>
        <authorList>
            <person name="Klenk H.-P."/>
        </authorList>
    </citation>
    <scope>NUCLEOTIDE SEQUENCE [LARGE SCALE GENOMIC DNA]</scope>
    <source>
        <strain evidence="4 5">DSM 14555</strain>
    </source>
</reference>
<evidence type="ECO:0000256" key="2">
    <source>
        <dbReference type="ARBA" id="ARBA00023284"/>
    </source>
</evidence>
<comment type="caution">
    <text evidence="4">The sequence shown here is derived from an EMBL/GenBank/DDBJ whole genome shotgun (WGS) entry which is preliminary data.</text>
</comment>
<evidence type="ECO:0000256" key="1">
    <source>
        <dbReference type="ARBA" id="ARBA00008987"/>
    </source>
</evidence>
<sequence length="320" mass="32790">MTDSASQPGVPAGGASGANLRGAIDLSSLKPPASTAAPTNSGGSAKSFAVDATEQTFPELVQLSAEVPVVVALYASWSPQSLSVAATLERLVAAYAGRILLARGDIEAFPQLAQAFGVQGVPAAVALVKGQPVPLFNGELAEAETQRYLEELLKVAAANGVSGNLGDAAAEPVEAPMPPLHQEAVEAIDRGDLAAAEAAYRKALAESPADAEAKAGLAQVRLMQRTEGLDAAAADAVRSKAAELPDDLPAQLAVADLDLVGGHVEDALNRVVGFIATHPGSSAESDREQARVRVLELFEIVGISDPRVAKARQALARALF</sequence>
<comment type="similarity">
    <text evidence="1">Belongs to the thioredoxin family.</text>
</comment>
<dbReference type="CDD" id="cd02956">
    <property type="entry name" value="ybbN"/>
    <property type="match status" value="1"/>
</dbReference>
<dbReference type="Proteomes" id="UP001185069">
    <property type="component" value="Unassembled WGS sequence"/>
</dbReference>
<evidence type="ECO:0000259" key="3">
    <source>
        <dbReference type="PROSITE" id="PS51352"/>
    </source>
</evidence>
<dbReference type="PROSITE" id="PS51352">
    <property type="entry name" value="THIOREDOXIN_2"/>
    <property type="match status" value="1"/>
</dbReference>
<dbReference type="Pfam" id="PF14561">
    <property type="entry name" value="TPR_20"/>
    <property type="match status" value="1"/>
</dbReference>
<dbReference type="PANTHER" id="PTHR45663:SF11">
    <property type="entry name" value="GEO12009P1"/>
    <property type="match status" value="1"/>
</dbReference>
<proteinExistence type="inferred from homology"/>
<dbReference type="Gene3D" id="1.25.40.10">
    <property type="entry name" value="Tetratricopeptide repeat domain"/>
    <property type="match status" value="1"/>
</dbReference>
<feature type="domain" description="Thioredoxin" evidence="3">
    <location>
        <begin position="25"/>
        <end position="154"/>
    </location>
</feature>
<dbReference type="PANTHER" id="PTHR45663">
    <property type="entry name" value="GEO12009P1"/>
    <property type="match status" value="1"/>
</dbReference>
<dbReference type="InterPro" id="IPR036249">
    <property type="entry name" value="Thioredoxin-like_sf"/>
</dbReference>
<dbReference type="Gene3D" id="3.40.30.10">
    <property type="entry name" value="Glutaredoxin"/>
    <property type="match status" value="1"/>
</dbReference>
<dbReference type="InterPro" id="IPR013766">
    <property type="entry name" value="Thioredoxin_domain"/>
</dbReference>